<dbReference type="Gene3D" id="1.20.120.1600">
    <property type="match status" value="1"/>
</dbReference>
<accession>A0ABW4RT08</accession>
<evidence type="ECO:0000313" key="5">
    <source>
        <dbReference type="Proteomes" id="UP001597326"/>
    </source>
</evidence>
<dbReference type="PANTHER" id="PTHR46470:SF4">
    <property type="entry name" value="5-AMINO-6-(5-PHOSPHO-D-RIBITYLAMINO)URACIL PHOSPHATASE YIGB"/>
    <property type="match status" value="1"/>
</dbReference>
<dbReference type="SFLD" id="SFLDG01129">
    <property type="entry name" value="C1.5:_HAD__Beta-PGM__Phosphata"/>
    <property type="match status" value="1"/>
</dbReference>
<dbReference type="SUPFAM" id="SSF56784">
    <property type="entry name" value="HAD-like"/>
    <property type="match status" value="1"/>
</dbReference>
<dbReference type="RefSeq" id="WP_343872330.1">
    <property type="nucleotide sequence ID" value="NZ_BAAAIX010000007.1"/>
</dbReference>
<dbReference type="SFLD" id="SFLDG01135">
    <property type="entry name" value="C1.5.6:_HAD__Beta-PGM__Phospha"/>
    <property type="match status" value="1"/>
</dbReference>
<dbReference type="PRINTS" id="PR00413">
    <property type="entry name" value="HADHALOGNASE"/>
</dbReference>
<sequence length="224" mass="25136">MRQASVIVFDIDGTLMDHAEAARAALAGWVVSLGQSMTTEIAMAWEAAERRHFTAWREGEISFAEQRRRRLREVLPLLGQPVGDDDQLDRVFAHYLRRYEAAWLPYPDVRECLERLRVASRRLAVLSNGAAEQQRRKLKSIGVASFFSEVFTPDRLGVAKPHPEAFQRAAELLGVAPSECFYVGDDHEADVLAARRAGWRAVHLDRTGQMLDADAIAGLDQLLP</sequence>
<name>A0ABW4RT08_9ACTN</name>
<dbReference type="PANTHER" id="PTHR46470">
    <property type="entry name" value="N-ACYLNEURAMINATE-9-PHOSPHATASE"/>
    <property type="match status" value="1"/>
</dbReference>
<dbReference type="NCBIfam" id="TIGR01549">
    <property type="entry name" value="HAD-SF-IA-v1"/>
    <property type="match status" value="1"/>
</dbReference>
<dbReference type="NCBIfam" id="TIGR01509">
    <property type="entry name" value="HAD-SF-IA-v3"/>
    <property type="match status" value="1"/>
</dbReference>
<protein>
    <submittedName>
        <fullName evidence="4">HAD family hydrolase</fullName>
        <ecNumber evidence="4">3.1.3.-</ecNumber>
    </submittedName>
</protein>
<evidence type="ECO:0000313" key="4">
    <source>
        <dbReference type="EMBL" id="MFD1889322.1"/>
    </source>
</evidence>
<keyword evidence="2 4" id="KW-0378">Hydrolase</keyword>
<dbReference type="InterPro" id="IPR006439">
    <property type="entry name" value="HAD-SF_hydro_IA"/>
</dbReference>
<dbReference type="EC" id="3.1.3.-" evidence="4"/>
<keyword evidence="3" id="KW-0460">Magnesium</keyword>
<reference evidence="5" key="1">
    <citation type="journal article" date="2019" name="Int. J. Syst. Evol. Microbiol.">
        <title>The Global Catalogue of Microorganisms (GCM) 10K type strain sequencing project: providing services to taxonomists for standard genome sequencing and annotation.</title>
        <authorList>
            <consortium name="The Broad Institute Genomics Platform"/>
            <consortium name="The Broad Institute Genome Sequencing Center for Infectious Disease"/>
            <person name="Wu L."/>
            <person name="Ma J."/>
        </authorList>
    </citation>
    <scope>NUCLEOTIDE SEQUENCE [LARGE SCALE GENOMIC DNA]</scope>
    <source>
        <strain evidence="5">CAIM 431</strain>
    </source>
</reference>
<organism evidence="4 5">
    <name type="scientific">Luteococcus peritonei</name>
    <dbReference type="NCBI Taxonomy" id="88874"/>
    <lineage>
        <taxon>Bacteria</taxon>
        <taxon>Bacillati</taxon>
        <taxon>Actinomycetota</taxon>
        <taxon>Actinomycetes</taxon>
        <taxon>Propionibacteriales</taxon>
        <taxon>Propionibacteriaceae</taxon>
        <taxon>Luteococcus</taxon>
    </lineage>
</organism>
<dbReference type="Proteomes" id="UP001597326">
    <property type="component" value="Unassembled WGS sequence"/>
</dbReference>
<dbReference type="EMBL" id="JBHUFZ010000008">
    <property type="protein sequence ID" value="MFD1889322.1"/>
    <property type="molecule type" value="Genomic_DNA"/>
</dbReference>
<dbReference type="InterPro" id="IPR023214">
    <property type="entry name" value="HAD_sf"/>
</dbReference>
<keyword evidence="5" id="KW-1185">Reference proteome</keyword>
<dbReference type="InterPro" id="IPR036412">
    <property type="entry name" value="HAD-like_sf"/>
</dbReference>
<comment type="caution">
    <text evidence="4">The sequence shown here is derived from an EMBL/GenBank/DDBJ whole genome shotgun (WGS) entry which is preliminary data.</text>
</comment>
<dbReference type="SFLD" id="SFLDS00003">
    <property type="entry name" value="Haloacid_Dehalogenase"/>
    <property type="match status" value="1"/>
</dbReference>
<gene>
    <name evidence="4" type="ORF">ACFSCS_03860</name>
</gene>
<evidence type="ECO:0000256" key="3">
    <source>
        <dbReference type="ARBA" id="ARBA00022842"/>
    </source>
</evidence>
<dbReference type="Gene3D" id="3.40.50.1000">
    <property type="entry name" value="HAD superfamily/HAD-like"/>
    <property type="match status" value="1"/>
</dbReference>
<comment type="cofactor">
    <cofactor evidence="1">
        <name>Mg(2+)</name>
        <dbReference type="ChEBI" id="CHEBI:18420"/>
    </cofactor>
</comment>
<dbReference type="InterPro" id="IPR051400">
    <property type="entry name" value="HAD-like_hydrolase"/>
</dbReference>
<proteinExistence type="predicted"/>
<evidence type="ECO:0000256" key="1">
    <source>
        <dbReference type="ARBA" id="ARBA00001946"/>
    </source>
</evidence>
<evidence type="ECO:0000256" key="2">
    <source>
        <dbReference type="ARBA" id="ARBA00022801"/>
    </source>
</evidence>
<dbReference type="GO" id="GO:0016787">
    <property type="term" value="F:hydrolase activity"/>
    <property type="evidence" value="ECO:0007669"/>
    <property type="project" value="UniProtKB-KW"/>
</dbReference>
<dbReference type="Pfam" id="PF00702">
    <property type="entry name" value="Hydrolase"/>
    <property type="match status" value="1"/>
</dbReference>